<accession>A0ABX2H4H7</accession>
<dbReference type="RefSeq" id="WP_173769269.1">
    <property type="nucleotide sequence ID" value="NZ_JAAITS010000004.1"/>
</dbReference>
<comment type="caution">
    <text evidence="2">The sequence shown here is derived from an EMBL/GenBank/DDBJ whole genome shotgun (WGS) entry which is preliminary data.</text>
</comment>
<evidence type="ECO:0000313" key="2">
    <source>
        <dbReference type="EMBL" id="NSG84281.1"/>
    </source>
</evidence>
<sequence>MKYLTEKEFEKEMTQIKQQKRQYEMKKELREAKRRFPKFKKPRTSKMVLWTVIAICIQILWFTEHMATITGDTSFMYALVAIPASLIPTVLSYMKNSRVEHQMGQFENPIETPYVTLDLNNEEENKASG</sequence>
<reference evidence="2 3" key="1">
    <citation type="journal article" date="2020" name="Cell Host Microbe">
        <title>Functional and Genomic Variation between Human-Derived Isolates of Lachnospiraceae Reveals Inter- and Intra-Species Diversity.</title>
        <authorList>
            <person name="Sorbara M.T."/>
            <person name="Littmann E.R."/>
            <person name="Fontana E."/>
            <person name="Moody T.U."/>
            <person name="Kohout C.E."/>
            <person name="Gjonbalaj M."/>
            <person name="Eaton V."/>
            <person name="Seok R."/>
            <person name="Leiner I.M."/>
            <person name="Pamer E.G."/>
        </authorList>
    </citation>
    <scope>NUCLEOTIDE SEQUENCE [LARGE SCALE GENOMIC DNA]</scope>
    <source>
        <strain evidence="2 3">MSK.17.74</strain>
    </source>
</reference>
<keyword evidence="3" id="KW-1185">Reference proteome</keyword>
<gene>
    <name evidence="2" type="ORF">G5B17_02255</name>
</gene>
<keyword evidence="1" id="KW-0812">Transmembrane</keyword>
<keyword evidence="1" id="KW-1133">Transmembrane helix</keyword>
<name>A0ABX2H4H7_9FIRM</name>
<evidence type="ECO:0000313" key="3">
    <source>
        <dbReference type="Proteomes" id="UP001644719"/>
    </source>
</evidence>
<feature type="transmembrane region" description="Helical" evidence="1">
    <location>
        <begin position="47"/>
        <end position="63"/>
    </location>
</feature>
<proteinExistence type="predicted"/>
<dbReference type="EMBL" id="JAAITS010000004">
    <property type="protein sequence ID" value="NSG84281.1"/>
    <property type="molecule type" value="Genomic_DNA"/>
</dbReference>
<protein>
    <submittedName>
        <fullName evidence="2">Uncharacterized protein</fullName>
    </submittedName>
</protein>
<feature type="transmembrane region" description="Helical" evidence="1">
    <location>
        <begin position="75"/>
        <end position="94"/>
    </location>
</feature>
<organism evidence="2 3">
    <name type="scientific">Blautia faecis</name>
    <dbReference type="NCBI Taxonomy" id="871665"/>
    <lineage>
        <taxon>Bacteria</taxon>
        <taxon>Bacillati</taxon>
        <taxon>Bacillota</taxon>
        <taxon>Clostridia</taxon>
        <taxon>Lachnospirales</taxon>
        <taxon>Lachnospiraceae</taxon>
        <taxon>Blautia</taxon>
    </lineage>
</organism>
<evidence type="ECO:0000256" key="1">
    <source>
        <dbReference type="SAM" id="Phobius"/>
    </source>
</evidence>
<keyword evidence="1" id="KW-0472">Membrane</keyword>
<dbReference type="Proteomes" id="UP001644719">
    <property type="component" value="Unassembled WGS sequence"/>
</dbReference>